<keyword evidence="5" id="KW-0255">Endonuclease</keyword>
<accession>A0A515ELX1</accession>
<sequence length="423" mass="47158">MSSEWNTSTIGAVCVKVFSGGTPKSTNTEYYGGSIPWLRTKEVNYGKVYETEQHITQLGLENSSAKLVPVNAVIVAMYGNGDTAGRVAVNKIPLTTNQACCNLVVDPEKADFRFVYYYLMDRYQELVDLKNGGAQQNLNGQLIKAFPFVAPELKEQEVIATILEALDDRINLLRETKATLETIAQALFKSWFVNFDPVRAKLEGRAPEGMDEATAALFPDRFDESEFGLVPKGWRVQSLDTIATFLNGLALQKFPPTGIDDLPVIKIAQLRKGDTVGADQASRDIKPEYIVKDGDVLFSWSGSLEVEIWCGGEGALNQHLFKVTSEDFPKWFYYFWTRHHLEDFRQIAASKATTMGHIQRGHLTAARVCIPNEGMLRVATSILGPMVEMLIESSLLAQTLKTTRDTLLPRLISGQLRINHLTE</sequence>
<dbReference type="KEGG" id="rhg:EXZ61_05455"/>
<keyword evidence="5" id="KW-0540">Nuclease</keyword>
<organism evidence="5 6">
    <name type="scientific">Rhodoferax aquaticus</name>
    <dbReference type="NCBI Taxonomy" id="2527691"/>
    <lineage>
        <taxon>Bacteria</taxon>
        <taxon>Pseudomonadati</taxon>
        <taxon>Pseudomonadota</taxon>
        <taxon>Betaproteobacteria</taxon>
        <taxon>Burkholderiales</taxon>
        <taxon>Comamonadaceae</taxon>
        <taxon>Rhodoferax</taxon>
    </lineage>
</organism>
<dbReference type="Pfam" id="PF01420">
    <property type="entry name" value="Methylase_S"/>
    <property type="match status" value="1"/>
</dbReference>
<dbReference type="Gene3D" id="3.90.220.20">
    <property type="entry name" value="DNA methylase specificity domains"/>
    <property type="match status" value="2"/>
</dbReference>
<comment type="similarity">
    <text evidence="1">Belongs to the type-I restriction system S methylase family.</text>
</comment>
<name>A0A515ELX1_9BURK</name>
<reference evidence="6" key="2">
    <citation type="journal article" date="2020" name="Int. J. Syst. Evol. Microbiol.">
        <title>Genomic insights into a novel species Rhodoferax aquaticus sp. nov., isolated from freshwater.</title>
        <authorList>
            <person name="Li T."/>
            <person name="Zhuo Y."/>
            <person name="Jin C.Z."/>
            <person name="Wu X."/>
            <person name="Ko S.R."/>
            <person name="Jin F.J."/>
            <person name="Ahn C.Y."/>
            <person name="Oh H.M."/>
            <person name="Lee H.G."/>
            <person name="Jin L."/>
        </authorList>
    </citation>
    <scope>NUCLEOTIDE SEQUENCE [LARGE SCALE GENOMIC DNA]</scope>
    <source>
        <strain evidence="6">Gr-4</strain>
    </source>
</reference>
<keyword evidence="2" id="KW-0680">Restriction system</keyword>
<dbReference type="InterPro" id="IPR044946">
    <property type="entry name" value="Restrct_endonuc_typeI_TRD_sf"/>
</dbReference>
<gene>
    <name evidence="5" type="ORF">EXZ61_05455</name>
</gene>
<reference evidence="6" key="1">
    <citation type="submission" date="2019-02" db="EMBL/GenBank/DDBJ databases">
        <title>Complete genome sequence of Rhodoferax sp. Gr-4.</title>
        <authorList>
            <person name="Jin L."/>
        </authorList>
    </citation>
    <scope>NUCLEOTIDE SEQUENCE [LARGE SCALE GENOMIC DNA]</scope>
    <source>
        <strain evidence="6">Gr-4</strain>
    </source>
</reference>
<dbReference type="SUPFAM" id="SSF116734">
    <property type="entry name" value="DNA methylase specificity domain"/>
    <property type="match status" value="2"/>
</dbReference>
<evidence type="ECO:0000256" key="3">
    <source>
        <dbReference type="ARBA" id="ARBA00023125"/>
    </source>
</evidence>
<dbReference type="Proteomes" id="UP000317365">
    <property type="component" value="Chromosome"/>
</dbReference>
<keyword evidence="6" id="KW-1185">Reference proteome</keyword>
<keyword evidence="3" id="KW-0238">DNA-binding</keyword>
<keyword evidence="5" id="KW-0378">Hydrolase</keyword>
<evidence type="ECO:0000313" key="6">
    <source>
        <dbReference type="Proteomes" id="UP000317365"/>
    </source>
</evidence>
<dbReference type="InterPro" id="IPR000055">
    <property type="entry name" value="Restrct_endonuc_typeI_TRD"/>
</dbReference>
<protein>
    <submittedName>
        <fullName evidence="5">Restriction endonuclease subunit S</fullName>
    </submittedName>
</protein>
<dbReference type="GO" id="GO:0003677">
    <property type="term" value="F:DNA binding"/>
    <property type="evidence" value="ECO:0007669"/>
    <property type="project" value="UniProtKB-KW"/>
</dbReference>
<dbReference type="GO" id="GO:0009307">
    <property type="term" value="P:DNA restriction-modification system"/>
    <property type="evidence" value="ECO:0007669"/>
    <property type="project" value="UniProtKB-KW"/>
</dbReference>
<dbReference type="Gene3D" id="1.10.287.1120">
    <property type="entry name" value="Bipartite methylase S protein"/>
    <property type="match status" value="1"/>
</dbReference>
<evidence type="ECO:0000256" key="1">
    <source>
        <dbReference type="ARBA" id="ARBA00010923"/>
    </source>
</evidence>
<dbReference type="PANTHER" id="PTHR30408:SF12">
    <property type="entry name" value="TYPE I RESTRICTION ENZYME MJAVIII SPECIFICITY SUBUNIT"/>
    <property type="match status" value="1"/>
</dbReference>
<evidence type="ECO:0000256" key="2">
    <source>
        <dbReference type="ARBA" id="ARBA00022747"/>
    </source>
</evidence>
<dbReference type="EMBL" id="CP036282">
    <property type="protein sequence ID" value="QDL53665.1"/>
    <property type="molecule type" value="Genomic_DNA"/>
</dbReference>
<dbReference type="InterPro" id="IPR052021">
    <property type="entry name" value="Type-I_RS_S_subunit"/>
</dbReference>
<dbReference type="CDD" id="cd17500">
    <property type="entry name" value="RMtype1_S_MmaGORF2198P_TRD1-CR1_like"/>
    <property type="match status" value="1"/>
</dbReference>
<dbReference type="AlphaFoldDB" id="A0A515ELX1"/>
<dbReference type="REBASE" id="350678">
    <property type="entry name" value="S.RspGr4ORF5450P"/>
</dbReference>
<feature type="domain" description="Type I restriction modification DNA specificity" evidence="4">
    <location>
        <begin position="3"/>
        <end position="181"/>
    </location>
</feature>
<proteinExistence type="inferred from homology"/>
<evidence type="ECO:0000259" key="4">
    <source>
        <dbReference type="Pfam" id="PF01420"/>
    </source>
</evidence>
<dbReference type="GO" id="GO:0004519">
    <property type="term" value="F:endonuclease activity"/>
    <property type="evidence" value="ECO:0007669"/>
    <property type="project" value="UniProtKB-KW"/>
</dbReference>
<dbReference type="PANTHER" id="PTHR30408">
    <property type="entry name" value="TYPE-1 RESTRICTION ENZYME ECOKI SPECIFICITY PROTEIN"/>
    <property type="match status" value="1"/>
</dbReference>
<dbReference type="RefSeq" id="WP_142809776.1">
    <property type="nucleotide sequence ID" value="NZ_CP036282.1"/>
</dbReference>
<evidence type="ECO:0000313" key="5">
    <source>
        <dbReference type="EMBL" id="QDL53665.1"/>
    </source>
</evidence>